<dbReference type="GO" id="GO:0003677">
    <property type="term" value="F:DNA binding"/>
    <property type="evidence" value="ECO:0007669"/>
    <property type="project" value="UniProtKB-KW"/>
</dbReference>
<reference evidence="14" key="1">
    <citation type="submission" date="2025-08" db="UniProtKB">
        <authorList>
            <consortium name="RefSeq"/>
        </authorList>
    </citation>
    <scope>IDENTIFICATION</scope>
</reference>
<dbReference type="PROSITE" id="PS00027">
    <property type="entry name" value="HOMEOBOX_1"/>
    <property type="match status" value="1"/>
</dbReference>
<organism evidence="13 14">
    <name type="scientific">Aplysia californica</name>
    <name type="common">California sea hare</name>
    <dbReference type="NCBI Taxonomy" id="6500"/>
    <lineage>
        <taxon>Eukaryota</taxon>
        <taxon>Metazoa</taxon>
        <taxon>Spiralia</taxon>
        <taxon>Lophotrochozoa</taxon>
        <taxon>Mollusca</taxon>
        <taxon>Gastropoda</taxon>
        <taxon>Heterobranchia</taxon>
        <taxon>Euthyneura</taxon>
        <taxon>Tectipleura</taxon>
        <taxon>Aplysiida</taxon>
        <taxon>Aplysioidea</taxon>
        <taxon>Aplysiidae</taxon>
        <taxon>Aplysia</taxon>
    </lineage>
</organism>
<evidence type="ECO:0000313" key="14">
    <source>
        <dbReference type="RefSeq" id="XP_005107812.1"/>
    </source>
</evidence>
<keyword evidence="3" id="KW-0805">Transcription regulation</keyword>
<protein>
    <submittedName>
        <fullName evidence="14">Homeobox protein MOX-2</fullName>
    </submittedName>
</protein>
<dbReference type="Pfam" id="PF00046">
    <property type="entry name" value="Homeodomain"/>
    <property type="match status" value="1"/>
</dbReference>
<evidence type="ECO:0000256" key="10">
    <source>
        <dbReference type="RuleBase" id="RU000682"/>
    </source>
</evidence>
<feature type="compositionally biased region" description="Basic and acidic residues" evidence="11">
    <location>
        <begin position="194"/>
        <end position="211"/>
    </location>
</feature>
<keyword evidence="8 9" id="KW-0539">Nucleus</keyword>
<name>A0ABM0K3C7_APLCA</name>
<proteinExistence type="predicted"/>
<evidence type="ECO:0000256" key="9">
    <source>
        <dbReference type="PROSITE-ProRule" id="PRU00108"/>
    </source>
</evidence>
<dbReference type="RefSeq" id="XP_005107812.1">
    <property type="nucleotide sequence ID" value="XM_005107755.3"/>
</dbReference>
<dbReference type="InterPro" id="IPR017970">
    <property type="entry name" value="Homeobox_CS"/>
</dbReference>
<dbReference type="CDD" id="cd00086">
    <property type="entry name" value="homeodomain"/>
    <property type="match status" value="1"/>
</dbReference>
<evidence type="ECO:0000256" key="6">
    <source>
        <dbReference type="ARBA" id="ARBA00023159"/>
    </source>
</evidence>
<evidence type="ECO:0000256" key="7">
    <source>
        <dbReference type="ARBA" id="ARBA00023163"/>
    </source>
</evidence>
<dbReference type="GeneID" id="101855369"/>
<dbReference type="PROSITE" id="PS50071">
    <property type="entry name" value="HOMEOBOX_2"/>
    <property type="match status" value="1"/>
</dbReference>
<dbReference type="SUPFAM" id="SSF46689">
    <property type="entry name" value="Homeodomain-like"/>
    <property type="match status" value="1"/>
</dbReference>
<keyword evidence="6" id="KW-0010">Activator</keyword>
<gene>
    <name evidence="14" type="primary">LOC101855369</name>
</gene>
<keyword evidence="4 9" id="KW-0238">DNA-binding</keyword>
<evidence type="ECO:0000256" key="4">
    <source>
        <dbReference type="ARBA" id="ARBA00023125"/>
    </source>
</evidence>
<evidence type="ECO:0000256" key="11">
    <source>
        <dbReference type="SAM" id="MobiDB-lite"/>
    </source>
</evidence>
<feature type="region of interest" description="Disordered" evidence="11">
    <location>
        <begin position="138"/>
        <end position="211"/>
    </location>
</feature>
<keyword evidence="2" id="KW-0217">Developmental protein</keyword>
<dbReference type="InterPro" id="IPR020479">
    <property type="entry name" value="HD_metazoa"/>
</dbReference>
<dbReference type="PANTHER" id="PTHR24328">
    <property type="entry name" value="HOMEOBOX PROTEIN MOX"/>
    <property type="match status" value="1"/>
</dbReference>
<evidence type="ECO:0000256" key="1">
    <source>
        <dbReference type="ARBA" id="ARBA00004123"/>
    </source>
</evidence>
<dbReference type="Proteomes" id="UP000694888">
    <property type="component" value="Unplaced"/>
</dbReference>
<feature type="region of interest" description="Disordered" evidence="11">
    <location>
        <begin position="310"/>
        <end position="347"/>
    </location>
</feature>
<evidence type="ECO:0000259" key="12">
    <source>
        <dbReference type="PROSITE" id="PS50071"/>
    </source>
</evidence>
<dbReference type="PRINTS" id="PR00024">
    <property type="entry name" value="HOMEOBOX"/>
</dbReference>
<feature type="domain" description="Homeobox" evidence="12">
    <location>
        <begin position="215"/>
        <end position="275"/>
    </location>
</feature>
<evidence type="ECO:0000256" key="3">
    <source>
        <dbReference type="ARBA" id="ARBA00023015"/>
    </source>
</evidence>
<dbReference type="PANTHER" id="PTHR24328:SF7">
    <property type="entry name" value="BUTTONLESS"/>
    <property type="match status" value="1"/>
</dbReference>
<keyword evidence="5 9" id="KW-0371">Homeobox</keyword>
<accession>A0ABM0K3C7</accession>
<dbReference type="Gene3D" id="1.10.10.60">
    <property type="entry name" value="Homeodomain-like"/>
    <property type="match status" value="1"/>
</dbReference>
<feature type="compositionally biased region" description="Acidic residues" evidence="11">
    <location>
        <begin position="326"/>
        <end position="338"/>
    </location>
</feature>
<evidence type="ECO:0000256" key="8">
    <source>
        <dbReference type="ARBA" id="ARBA00023242"/>
    </source>
</evidence>
<comment type="subcellular location">
    <subcellularLocation>
        <location evidence="1 9 10">Nucleus</location>
    </subcellularLocation>
</comment>
<dbReference type="InterPro" id="IPR001356">
    <property type="entry name" value="HD"/>
</dbReference>
<evidence type="ECO:0000256" key="2">
    <source>
        <dbReference type="ARBA" id="ARBA00022473"/>
    </source>
</evidence>
<evidence type="ECO:0000256" key="5">
    <source>
        <dbReference type="ARBA" id="ARBA00023155"/>
    </source>
</evidence>
<feature type="DNA-binding region" description="Homeobox" evidence="9">
    <location>
        <begin position="217"/>
        <end position="276"/>
    </location>
</feature>
<dbReference type="InterPro" id="IPR042634">
    <property type="entry name" value="MOX-1/MOX-2"/>
</dbReference>
<keyword evidence="13" id="KW-1185">Reference proteome</keyword>
<evidence type="ECO:0000313" key="13">
    <source>
        <dbReference type="Proteomes" id="UP000694888"/>
    </source>
</evidence>
<sequence>MESMERVSCSGRANVNSFSPASCNYGMGRFLPRATPFSDCMQSAGMGMGHAPGAPLGYSPYSAADWNLLYHSHGLANNSLDRQVGGALGHHHRASTHYFSMTSPNMVGSGKDYGSSLHQSNVSSSGMGVGVGMGMGAMGVAGTHHSSHHTPTHPAYPSPPQRTQYDTPPMGYHALCGGGPVSPQGGAPSCMSPDIDKKENKPKDSPDPYKLDLSVKPRKERTAFTKHQIQELEKEFTLHNYLTRLRRYELAVALDLTERQVKVWFQNRRMKWKRVKGTKLVKDKVDGQLKPIMAPNVTSTQHSGACVTSGLPGVPPDVLENGSRDDGDDLSDSMDDMSDMAGMATMS</sequence>
<keyword evidence="7" id="KW-0804">Transcription</keyword>
<dbReference type="SMART" id="SM00389">
    <property type="entry name" value="HOX"/>
    <property type="match status" value="1"/>
</dbReference>
<dbReference type="InterPro" id="IPR009057">
    <property type="entry name" value="Homeodomain-like_sf"/>
</dbReference>